<organism evidence="1">
    <name type="scientific">Siphoviridae sp. ctqzz19</name>
    <dbReference type="NCBI Taxonomy" id="2825682"/>
    <lineage>
        <taxon>Viruses</taxon>
        <taxon>Duplodnaviria</taxon>
        <taxon>Heunggongvirae</taxon>
        <taxon>Uroviricota</taxon>
        <taxon>Caudoviricetes</taxon>
    </lineage>
</organism>
<protein>
    <submittedName>
        <fullName evidence="1">Major tail protein</fullName>
    </submittedName>
</protein>
<sequence>MGKYTAVAKDILNTLQTEAGVLLSKFDPTTGAIKDDDILGATTGGFKFADTPTITDFGEDIDNVPGQLKQLQRITQRTVTLSSTFASMSEKAVKFVMGACDAADMSGANPDKKVRQITPRDTLQMDDFASEIWWVGDYSQYNEPDNANAGYIAIRLRNALSTGGLAITTTKSSKGTMAFTVTGYYNAANIKEMPYEIFIKEGDVAASE</sequence>
<dbReference type="EMBL" id="BK015988">
    <property type="protein sequence ID" value="DAF88559.1"/>
    <property type="molecule type" value="Genomic_DNA"/>
</dbReference>
<accession>A0A8S5U282</accession>
<evidence type="ECO:0000313" key="1">
    <source>
        <dbReference type="EMBL" id="DAF88559.1"/>
    </source>
</evidence>
<reference evidence="1" key="1">
    <citation type="journal article" date="2021" name="Proc. Natl. Acad. Sci. U.S.A.">
        <title>A Catalog of Tens of Thousands of Viruses from Human Metagenomes Reveals Hidden Associations with Chronic Diseases.</title>
        <authorList>
            <person name="Tisza M.J."/>
            <person name="Buck C.B."/>
        </authorList>
    </citation>
    <scope>NUCLEOTIDE SEQUENCE</scope>
    <source>
        <strain evidence="1">Ctqzz19</strain>
    </source>
</reference>
<name>A0A8S5U282_9CAUD</name>
<proteinExistence type="predicted"/>